<dbReference type="InParanoid" id="A0A1X7U9F2"/>
<reference evidence="1" key="1">
    <citation type="submission" date="2017-05" db="UniProtKB">
        <authorList>
            <consortium name="EnsemblMetazoa"/>
        </authorList>
    </citation>
    <scope>IDENTIFICATION</scope>
</reference>
<name>A0A1X7U9F2_AMPQE</name>
<sequence>MVPVAESIAADALIALGSSDMDITCTYTTTTSYVCSDETTNHGCVFPVNETHKRQIIISGPT</sequence>
<evidence type="ECO:0000313" key="1">
    <source>
        <dbReference type="EnsemblMetazoa" id="Aqu2.1.24109_001"/>
    </source>
</evidence>
<organism evidence="1">
    <name type="scientific">Amphimedon queenslandica</name>
    <name type="common">Sponge</name>
    <dbReference type="NCBI Taxonomy" id="400682"/>
    <lineage>
        <taxon>Eukaryota</taxon>
        <taxon>Metazoa</taxon>
        <taxon>Porifera</taxon>
        <taxon>Demospongiae</taxon>
        <taxon>Heteroscleromorpha</taxon>
        <taxon>Haplosclerida</taxon>
        <taxon>Niphatidae</taxon>
        <taxon>Amphimedon</taxon>
    </lineage>
</organism>
<protein>
    <submittedName>
        <fullName evidence="1">Uncharacterized protein</fullName>
    </submittedName>
</protein>
<dbReference type="EnsemblMetazoa" id="Aqu2.1.24109_001">
    <property type="protein sequence ID" value="Aqu2.1.24109_001"/>
    <property type="gene ID" value="Aqu2.1.24109"/>
</dbReference>
<dbReference type="AlphaFoldDB" id="A0A1X7U9F2"/>
<accession>A0A1X7U9F2</accession>
<proteinExistence type="predicted"/>